<dbReference type="CDD" id="cd00207">
    <property type="entry name" value="fer2"/>
    <property type="match status" value="1"/>
</dbReference>
<gene>
    <name evidence="9" type="ORF">GCM10011613_22060</name>
</gene>
<dbReference type="RefSeq" id="WP_189418588.1">
    <property type="nucleotide sequence ID" value="NZ_BMYZ01000002.1"/>
</dbReference>
<dbReference type="InterPro" id="IPR050415">
    <property type="entry name" value="MRET"/>
</dbReference>
<evidence type="ECO:0000256" key="1">
    <source>
        <dbReference type="ARBA" id="ARBA00022630"/>
    </source>
</evidence>
<dbReference type="Pfam" id="PF00111">
    <property type="entry name" value="Fer2"/>
    <property type="match status" value="1"/>
</dbReference>
<evidence type="ECO:0000259" key="7">
    <source>
        <dbReference type="PROSITE" id="PS51085"/>
    </source>
</evidence>
<organism evidence="9 10">
    <name type="scientific">Cellvibrio zantedeschiae</name>
    <dbReference type="NCBI Taxonomy" id="1237077"/>
    <lineage>
        <taxon>Bacteria</taxon>
        <taxon>Pseudomonadati</taxon>
        <taxon>Pseudomonadota</taxon>
        <taxon>Gammaproteobacteria</taxon>
        <taxon>Cellvibrionales</taxon>
        <taxon>Cellvibrionaceae</taxon>
        <taxon>Cellvibrio</taxon>
    </lineage>
</organism>
<keyword evidence="10" id="KW-1185">Reference proteome</keyword>
<evidence type="ECO:0000256" key="3">
    <source>
        <dbReference type="ARBA" id="ARBA00022723"/>
    </source>
</evidence>
<dbReference type="PANTHER" id="PTHR47354">
    <property type="entry name" value="NADH OXIDOREDUCTASE HCR"/>
    <property type="match status" value="1"/>
</dbReference>
<dbReference type="SUPFAM" id="SSF54292">
    <property type="entry name" value="2Fe-2S ferredoxin-like"/>
    <property type="match status" value="1"/>
</dbReference>
<keyword evidence="5" id="KW-0408">Iron</keyword>
<dbReference type="PROSITE" id="PS51384">
    <property type="entry name" value="FAD_FR"/>
    <property type="match status" value="1"/>
</dbReference>
<feature type="domain" description="2Fe-2S ferredoxin-type" evidence="7">
    <location>
        <begin position="237"/>
        <end position="321"/>
    </location>
</feature>
<dbReference type="InterPro" id="IPR012675">
    <property type="entry name" value="Beta-grasp_dom_sf"/>
</dbReference>
<reference evidence="10" key="1">
    <citation type="journal article" date="2019" name="Int. J. Syst. Evol. Microbiol.">
        <title>The Global Catalogue of Microorganisms (GCM) 10K type strain sequencing project: providing services to taxonomists for standard genome sequencing and annotation.</title>
        <authorList>
            <consortium name="The Broad Institute Genomics Platform"/>
            <consortium name="The Broad Institute Genome Sequencing Center for Infectious Disease"/>
            <person name="Wu L."/>
            <person name="Ma J."/>
        </authorList>
    </citation>
    <scope>NUCLEOTIDE SEQUENCE [LARGE SCALE GENOMIC DNA]</scope>
    <source>
        <strain evidence="10">KCTC 32239</strain>
    </source>
</reference>
<evidence type="ECO:0000256" key="2">
    <source>
        <dbReference type="ARBA" id="ARBA00022714"/>
    </source>
</evidence>
<evidence type="ECO:0000256" key="5">
    <source>
        <dbReference type="ARBA" id="ARBA00023004"/>
    </source>
</evidence>
<feature type="domain" description="FAD-binding FR-type" evidence="8">
    <location>
        <begin position="5"/>
        <end position="111"/>
    </location>
</feature>
<comment type="caution">
    <text evidence="9">The sequence shown here is derived from an EMBL/GenBank/DDBJ whole genome shotgun (WGS) entry which is preliminary data.</text>
</comment>
<evidence type="ECO:0008006" key="11">
    <source>
        <dbReference type="Google" id="ProtNLM"/>
    </source>
</evidence>
<keyword evidence="1" id="KW-0285">Flavoprotein</keyword>
<dbReference type="CDD" id="cd06185">
    <property type="entry name" value="PDR_like"/>
    <property type="match status" value="1"/>
</dbReference>
<dbReference type="InterPro" id="IPR017938">
    <property type="entry name" value="Riboflavin_synthase-like_b-brl"/>
</dbReference>
<dbReference type="PROSITE" id="PS51085">
    <property type="entry name" value="2FE2S_FER_2"/>
    <property type="match status" value="1"/>
</dbReference>
<evidence type="ECO:0000256" key="6">
    <source>
        <dbReference type="ARBA" id="ARBA00023014"/>
    </source>
</evidence>
<keyword evidence="3" id="KW-0479">Metal-binding</keyword>
<evidence type="ECO:0000313" key="9">
    <source>
        <dbReference type="EMBL" id="GGY77133.1"/>
    </source>
</evidence>
<dbReference type="Proteomes" id="UP000619761">
    <property type="component" value="Unassembled WGS sequence"/>
</dbReference>
<keyword evidence="2" id="KW-0001">2Fe-2S</keyword>
<dbReference type="InterPro" id="IPR036010">
    <property type="entry name" value="2Fe-2S_ferredoxin-like_sf"/>
</dbReference>
<protein>
    <recommendedName>
        <fullName evidence="11">Ferredoxin</fullName>
    </recommendedName>
</protein>
<accession>A0ABQ3B2S7</accession>
<keyword evidence="4" id="KW-0560">Oxidoreductase</keyword>
<evidence type="ECO:0000259" key="8">
    <source>
        <dbReference type="PROSITE" id="PS51384"/>
    </source>
</evidence>
<dbReference type="Pfam" id="PF00970">
    <property type="entry name" value="FAD_binding_6"/>
    <property type="match status" value="1"/>
</dbReference>
<dbReference type="InterPro" id="IPR001041">
    <property type="entry name" value="2Fe-2S_ferredoxin-type"/>
</dbReference>
<evidence type="ECO:0000256" key="4">
    <source>
        <dbReference type="ARBA" id="ARBA00023002"/>
    </source>
</evidence>
<dbReference type="Gene3D" id="3.40.50.80">
    <property type="entry name" value="Nucleotide-binding domain of ferredoxin-NADP reductase (FNR) module"/>
    <property type="match status" value="1"/>
</dbReference>
<dbReference type="SUPFAM" id="SSF52343">
    <property type="entry name" value="Ferredoxin reductase-like, C-terminal NADP-linked domain"/>
    <property type="match status" value="1"/>
</dbReference>
<dbReference type="Gene3D" id="3.10.20.30">
    <property type="match status" value="1"/>
</dbReference>
<dbReference type="InterPro" id="IPR039261">
    <property type="entry name" value="FNR_nucleotide-bd"/>
</dbReference>
<keyword evidence="6" id="KW-0411">Iron-sulfur</keyword>
<sequence>MTSNEQKLALTVSRVRDLTPRIRAYELRSTTGEELPLVTAGSHIAIPVQLADGKTDVRHYSICSNPNQREFYEIAVLLEDNSRGGSQFIYNHFQTGTQIECALPTNNFHLHADASPAVLIAGGIGITPIMAIAHTLALRGRRFTLHYAGRHKKDMAFVPELENNFPRSLFFYDADEGKRLDLMNLLGDATSNTLFYACGPQKMLDDIETSARLLCIAKDRIQIEHFSAPGSEQDTPLLLELAYSNKLIKVNANQPLLNAVRDAGVEVKFDCCVGDCGSCAVKVLEGEAEHRDHVLSDSQKSQGYMCLCVSRAKGEKLVIAL</sequence>
<dbReference type="EMBL" id="BMYZ01000002">
    <property type="protein sequence ID" value="GGY77133.1"/>
    <property type="molecule type" value="Genomic_DNA"/>
</dbReference>
<dbReference type="Gene3D" id="2.40.30.10">
    <property type="entry name" value="Translation factors"/>
    <property type="match status" value="1"/>
</dbReference>
<evidence type="ECO:0000313" key="10">
    <source>
        <dbReference type="Proteomes" id="UP000619761"/>
    </source>
</evidence>
<dbReference type="SUPFAM" id="SSF63380">
    <property type="entry name" value="Riboflavin synthase domain-like"/>
    <property type="match status" value="1"/>
</dbReference>
<dbReference type="PRINTS" id="PR00409">
    <property type="entry name" value="PHDIOXRDTASE"/>
</dbReference>
<dbReference type="InterPro" id="IPR017927">
    <property type="entry name" value="FAD-bd_FR_type"/>
</dbReference>
<dbReference type="PANTHER" id="PTHR47354:SF1">
    <property type="entry name" value="CARNITINE MONOOXYGENASE REDUCTASE SUBUNIT"/>
    <property type="match status" value="1"/>
</dbReference>
<dbReference type="InterPro" id="IPR008333">
    <property type="entry name" value="Cbr1-like_FAD-bd_dom"/>
</dbReference>
<proteinExistence type="predicted"/>
<name>A0ABQ3B2S7_9GAMM</name>